<dbReference type="Gene3D" id="1.10.1220.10">
    <property type="entry name" value="Met repressor-like"/>
    <property type="match status" value="1"/>
</dbReference>
<feature type="domain" description="Antitoxin FitA-like ribbon-helix-helix" evidence="1">
    <location>
        <begin position="17"/>
        <end position="54"/>
    </location>
</feature>
<comment type="caution">
    <text evidence="2">The sequence shown here is derived from an EMBL/GenBank/DDBJ whole genome shotgun (WGS) entry which is preliminary data.</text>
</comment>
<evidence type="ECO:0000313" key="2">
    <source>
        <dbReference type="EMBL" id="MCY0095939.1"/>
    </source>
</evidence>
<dbReference type="EMBL" id="JAOVZQ010000001">
    <property type="protein sequence ID" value="MCY0095939.1"/>
    <property type="molecule type" value="Genomic_DNA"/>
</dbReference>
<accession>A0ABT3YJI4</accession>
<reference evidence="2" key="1">
    <citation type="submission" date="2022-10" db="EMBL/GenBank/DDBJ databases">
        <title>Hoeflea sp. J2-29, isolated from marine algae.</title>
        <authorList>
            <person name="Kristyanto S."/>
            <person name="Kim J.M."/>
            <person name="Jeon C.O."/>
        </authorList>
    </citation>
    <scope>NUCLEOTIDE SEQUENCE</scope>
    <source>
        <strain evidence="2">J2-29</strain>
    </source>
</reference>
<keyword evidence="3" id="KW-1185">Reference proteome</keyword>
<organism evidence="2 3">
    <name type="scientific">Hoeflea ulvae</name>
    <dbReference type="NCBI Taxonomy" id="2983764"/>
    <lineage>
        <taxon>Bacteria</taxon>
        <taxon>Pseudomonadati</taxon>
        <taxon>Pseudomonadota</taxon>
        <taxon>Alphaproteobacteria</taxon>
        <taxon>Hyphomicrobiales</taxon>
        <taxon>Rhizobiaceae</taxon>
        <taxon>Hoeflea</taxon>
    </lineage>
</organism>
<dbReference type="SUPFAM" id="SSF47598">
    <property type="entry name" value="Ribbon-helix-helix"/>
    <property type="match status" value="1"/>
</dbReference>
<dbReference type="InterPro" id="IPR013321">
    <property type="entry name" value="Arc_rbn_hlx_hlx"/>
</dbReference>
<sequence>MEFDIIMISKGVTDMGQIVVRQLEDAVLEAVKSRAKANNRSTEAEVRDIISNAVELPDQTGLRTRKRLSELVGSVSSGRTAEEIVAEIRVLRDEWED</sequence>
<evidence type="ECO:0000313" key="3">
    <source>
        <dbReference type="Proteomes" id="UP001081283"/>
    </source>
</evidence>
<name>A0ABT3YJI4_9HYPH</name>
<dbReference type="InterPro" id="IPR053853">
    <property type="entry name" value="FitA-like_RHH"/>
</dbReference>
<dbReference type="Pfam" id="PF22513">
    <property type="entry name" value="FitA-like_RHH"/>
    <property type="match status" value="1"/>
</dbReference>
<evidence type="ECO:0000259" key="1">
    <source>
        <dbReference type="Pfam" id="PF22513"/>
    </source>
</evidence>
<proteinExistence type="predicted"/>
<dbReference type="Proteomes" id="UP001081283">
    <property type="component" value="Unassembled WGS sequence"/>
</dbReference>
<gene>
    <name evidence="2" type="ORF">OEG82_18225</name>
</gene>
<dbReference type="RefSeq" id="WP_267613799.1">
    <property type="nucleotide sequence ID" value="NZ_JAOVZQ010000001.1"/>
</dbReference>
<protein>
    <recommendedName>
        <fullName evidence="1">Antitoxin FitA-like ribbon-helix-helix domain-containing protein</fullName>
    </recommendedName>
</protein>
<dbReference type="InterPro" id="IPR010985">
    <property type="entry name" value="Ribbon_hlx_hlx"/>
</dbReference>